<organism evidence="1 2">
    <name type="scientific">Holotrichia oblita</name>
    <name type="common">Chafer beetle</name>
    <dbReference type="NCBI Taxonomy" id="644536"/>
    <lineage>
        <taxon>Eukaryota</taxon>
        <taxon>Metazoa</taxon>
        <taxon>Ecdysozoa</taxon>
        <taxon>Arthropoda</taxon>
        <taxon>Hexapoda</taxon>
        <taxon>Insecta</taxon>
        <taxon>Pterygota</taxon>
        <taxon>Neoptera</taxon>
        <taxon>Endopterygota</taxon>
        <taxon>Coleoptera</taxon>
        <taxon>Polyphaga</taxon>
        <taxon>Scarabaeiformia</taxon>
        <taxon>Scarabaeidae</taxon>
        <taxon>Melolonthinae</taxon>
        <taxon>Holotrichia</taxon>
    </lineage>
</organism>
<protein>
    <submittedName>
        <fullName evidence="1">Basic helix-loop-helix transcription factor hes-related</fullName>
    </submittedName>
</protein>
<proteinExistence type="predicted"/>
<dbReference type="EMBL" id="CM043017">
    <property type="protein sequence ID" value="KAI4464522.1"/>
    <property type="molecule type" value="Genomic_DNA"/>
</dbReference>
<evidence type="ECO:0000313" key="2">
    <source>
        <dbReference type="Proteomes" id="UP001056778"/>
    </source>
</evidence>
<reference evidence="1" key="1">
    <citation type="submission" date="2022-04" db="EMBL/GenBank/DDBJ databases">
        <title>Chromosome-scale genome assembly of Holotrichia oblita Faldermann.</title>
        <authorList>
            <person name="Rongchong L."/>
        </authorList>
    </citation>
    <scope>NUCLEOTIDE SEQUENCE</scope>
    <source>
        <strain evidence="1">81SQS9</strain>
    </source>
</reference>
<gene>
    <name evidence="1" type="ORF">MML48_3g00011321</name>
</gene>
<comment type="caution">
    <text evidence="1">The sequence shown here is derived from an EMBL/GenBank/DDBJ whole genome shotgun (WGS) entry which is preliminary data.</text>
</comment>
<sequence length="428" mass="48515">MDLSVTDAARAVALIQDGRSQYYVARVLGVSRCKVQRAVKRFNEFGVYTRRNHCGRKKSTSERDNRFITLNVLRDRKVTSVQMKNRLEDVRQVQFYERYAKSTTTTTKKRRHNKSSDTQTSLVLSQVIVGVNCDASTPSLSNIKKIMTAKTKRNNSTTTEQPRRANKPLMEKRRRARINQSLAALKALILDSAKQDNTKHSKLEKADILELTVRHFQRHRSLETPGIHQYRAGYSDCVKEVQRYLETPDAHTMTVMDSGVKQRLLRHLDNCISEVDTDIRPQLPIQTPQAPPPTSIEDRLQPPDSSTIEEVNNNAAKNDLIVQQELKQLPAKMVKTYDGSFVFVLPSHYLQLATALGINLRPQVEPQPPPPQNSSGEPSSPLSSVKEENIEEPMASTASASHLNQAKCEKPLDFSKNNDASCDMWRPW</sequence>
<name>A0ACB9TCL8_HOLOL</name>
<keyword evidence="2" id="KW-1185">Reference proteome</keyword>
<accession>A0ACB9TCL8</accession>
<evidence type="ECO:0000313" key="1">
    <source>
        <dbReference type="EMBL" id="KAI4464522.1"/>
    </source>
</evidence>
<dbReference type="Proteomes" id="UP001056778">
    <property type="component" value="Chromosome 3"/>
</dbReference>